<feature type="compositionally biased region" description="Basic and acidic residues" evidence="1">
    <location>
        <begin position="153"/>
        <end position="190"/>
    </location>
</feature>
<feature type="region of interest" description="Disordered" evidence="1">
    <location>
        <begin position="51"/>
        <end position="75"/>
    </location>
</feature>
<dbReference type="Proteomes" id="UP001500889">
    <property type="component" value="Chromosome U"/>
</dbReference>
<gene>
    <name evidence="2" type="ORF">DMAD_12416</name>
</gene>
<name>A0AAU9FGR9_DROMD</name>
<sequence>MEARALRDGQAKAHAKGVEISKECIQLAEQSAAGMEDFVRGMGNAMQDTSTLIEKSPRTTQEQSRDRGQHLENGRIAEETMTATGVLSQQIGQDCVRNAPAESNTNYENTQTKDDTETPEPNKEESSTMIKKEEATEDRFEETLSQQSLTGMDKAKVKEKEAKEQEKKETAMAKEERKLKEKQTKEERQRAQLNVLMEEARRGNEPGLKSPKTEIKDSEITAEPKVQAGTEANAQDTIRAPNWISKYLKKPKKAKAAKWKVDSVKMKEDMQQFLSGIEALDTKQREEDRQEAEEALDIVLNDENMTAWRALLRDLSQTSTFSVATASLSSSQLSSEPRTVVRAILRRSAKMEYKNQLQVLKETYNYRKLLLQKLKQDMKSNYKSEAEELHKAYKQMRPPKV</sequence>
<dbReference type="AlphaFoldDB" id="A0AAU9FGR9"/>
<protein>
    <submittedName>
        <fullName evidence="2">Uncharacterized protein</fullName>
    </submittedName>
</protein>
<feature type="compositionally biased region" description="Polar residues" evidence="1">
    <location>
        <begin position="101"/>
        <end position="110"/>
    </location>
</feature>
<feature type="region of interest" description="Disordered" evidence="1">
    <location>
        <begin position="99"/>
        <end position="234"/>
    </location>
</feature>
<proteinExistence type="predicted"/>
<evidence type="ECO:0000313" key="3">
    <source>
        <dbReference type="Proteomes" id="UP001500889"/>
    </source>
</evidence>
<feature type="compositionally biased region" description="Basic and acidic residues" evidence="1">
    <location>
        <begin position="111"/>
        <end position="142"/>
    </location>
</feature>
<feature type="compositionally biased region" description="Polar residues" evidence="1">
    <location>
        <begin position="51"/>
        <end position="62"/>
    </location>
</feature>
<accession>A0AAU9FGR9</accession>
<reference evidence="2 3" key="1">
    <citation type="submission" date="2024-02" db="EMBL/GenBank/DDBJ databases">
        <title>A chromosome-level genome assembly of Drosophila madeirensis, a fruit fly species endemic to Madeira island.</title>
        <authorList>
            <person name="Tomihara K."/>
            <person name="Llopart A."/>
            <person name="Yamamoto D."/>
        </authorList>
    </citation>
    <scope>NUCLEOTIDE SEQUENCE [LARGE SCALE GENOMIC DNA]</scope>
    <source>
        <strain evidence="2 3">RF1</strain>
    </source>
</reference>
<evidence type="ECO:0000256" key="1">
    <source>
        <dbReference type="SAM" id="MobiDB-lite"/>
    </source>
</evidence>
<organism evidence="2 3">
    <name type="scientific">Drosophila madeirensis</name>
    <name type="common">Fruit fly</name>
    <dbReference type="NCBI Taxonomy" id="30013"/>
    <lineage>
        <taxon>Eukaryota</taxon>
        <taxon>Metazoa</taxon>
        <taxon>Ecdysozoa</taxon>
        <taxon>Arthropoda</taxon>
        <taxon>Hexapoda</taxon>
        <taxon>Insecta</taxon>
        <taxon>Pterygota</taxon>
        <taxon>Neoptera</taxon>
        <taxon>Endopterygota</taxon>
        <taxon>Diptera</taxon>
        <taxon>Brachycera</taxon>
        <taxon>Muscomorpha</taxon>
        <taxon>Ephydroidea</taxon>
        <taxon>Drosophilidae</taxon>
        <taxon>Drosophila</taxon>
        <taxon>Sophophora</taxon>
    </lineage>
</organism>
<keyword evidence="3" id="KW-1185">Reference proteome</keyword>
<feature type="compositionally biased region" description="Basic and acidic residues" evidence="1">
    <location>
        <begin position="63"/>
        <end position="75"/>
    </location>
</feature>
<evidence type="ECO:0000313" key="2">
    <source>
        <dbReference type="EMBL" id="BFF94899.1"/>
    </source>
</evidence>
<dbReference type="EMBL" id="AP029264">
    <property type="protein sequence ID" value="BFF94899.1"/>
    <property type="molecule type" value="Genomic_DNA"/>
</dbReference>